<dbReference type="Gene3D" id="3.30.110.170">
    <property type="entry name" value="Protein of unknown function (DUF541), domain 1"/>
    <property type="match status" value="1"/>
</dbReference>
<dbReference type="AlphaFoldDB" id="A0A6B3LT86"/>
<evidence type="ECO:0000256" key="1">
    <source>
        <dbReference type="SAM" id="SignalP"/>
    </source>
</evidence>
<organism evidence="2 3">
    <name type="scientific">Pontibacter burrus</name>
    <dbReference type="NCBI Taxonomy" id="2704466"/>
    <lineage>
        <taxon>Bacteria</taxon>
        <taxon>Pseudomonadati</taxon>
        <taxon>Bacteroidota</taxon>
        <taxon>Cytophagia</taxon>
        <taxon>Cytophagales</taxon>
        <taxon>Hymenobacteraceae</taxon>
        <taxon>Pontibacter</taxon>
    </lineage>
</organism>
<dbReference type="GO" id="GO:0006974">
    <property type="term" value="P:DNA damage response"/>
    <property type="evidence" value="ECO:0007669"/>
    <property type="project" value="TreeGrafter"/>
</dbReference>
<feature type="chain" id="PRO_5025481793" evidence="1">
    <location>
        <begin position="22"/>
        <end position="238"/>
    </location>
</feature>
<dbReference type="Gene3D" id="3.30.70.2970">
    <property type="entry name" value="Protein of unknown function (DUF541), domain 2"/>
    <property type="match status" value="1"/>
</dbReference>
<protein>
    <submittedName>
        <fullName evidence="2">SIMPL domain-containing protein</fullName>
    </submittedName>
</protein>
<evidence type="ECO:0000313" key="2">
    <source>
        <dbReference type="EMBL" id="NEM99033.1"/>
    </source>
</evidence>
<sequence length="238" mass="25977">MKKTIFMLLALLTIGLMQVHAQQQVLPPLVNVNGIGEVRVQPDQVILSMGVEVREKTLDQARKQVDAKAATIIAYLKKQGVSEKDIQTSYMSVYPIYNSGEYGRTTPDFYTAQKTMTVLVRKLNKFDDLMSGLYSAGVNRVEGVQFKVADIEKYRVEARKKAVNDAKQKATALTTELGAKVGRVYSINESTNGGRPIPMYAEAAMMKTMDSAGADGPSIAGGEVVVTSTVSVSFIIEN</sequence>
<gene>
    <name evidence="2" type="ORF">GXP69_15135</name>
</gene>
<keyword evidence="3" id="KW-1185">Reference proteome</keyword>
<dbReference type="InterPro" id="IPR052022">
    <property type="entry name" value="26kDa_periplasmic_antigen"/>
</dbReference>
<dbReference type="PANTHER" id="PTHR34387">
    <property type="entry name" value="SLR1258 PROTEIN"/>
    <property type="match status" value="1"/>
</dbReference>
<dbReference type="InterPro" id="IPR007497">
    <property type="entry name" value="SIMPL/DUF541"/>
</dbReference>
<name>A0A6B3LT86_9BACT</name>
<dbReference type="EMBL" id="JAAGWD010000006">
    <property type="protein sequence ID" value="NEM99033.1"/>
    <property type="molecule type" value="Genomic_DNA"/>
</dbReference>
<keyword evidence="1" id="KW-0732">Signal</keyword>
<dbReference type="Pfam" id="PF04402">
    <property type="entry name" value="SIMPL"/>
    <property type="match status" value="1"/>
</dbReference>
<accession>A0A6B3LT86</accession>
<feature type="signal peptide" evidence="1">
    <location>
        <begin position="1"/>
        <end position="21"/>
    </location>
</feature>
<proteinExistence type="predicted"/>
<dbReference type="PANTHER" id="PTHR34387:SF1">
    <property type="entry name" value="PERIPLASMIC IMMUNOGENIC PROTEIN"/>
    <property type="match status" value="1"/>
</dbReference>
<dbReference type="RefSeq" id="WP_163915912.1">
    <property type="nucleotide sequence ID" value="NZ_JAAGWD010000006.1"/>
</dbReference>
<evidence type="ECO:0000313" key="3">
    <source>
        <dbReference type="Proteomes" id="UP000474777"/>
    </source>
</evidence>
<reference evidence="2 3" key="1">
    <citation type="submission" date="2020-02" db="EMBL/GenBank/DDBJ databases">
        <authorList>
            <person name="Kim M.K."/>
        </authorList>
    </citation>
    <scope>NUCLEOTIDE SEQUENCE [LARGE SCALE GENOMIC DNA]</scope>
    <source>
        <strain evidence="2 3">BT327</strain>
    </source>
</reference>
<comment type="caution">
    <text evidence="2">The sequence shown here is derived from an EMBL/GenBank/DDBJ whole genome shotgun (WGS) entry which is preliminary data.</text>
</comment>
<dbReference type="Proteomes" id="UP000474777">
    <property type="component" value="Unassembled WGS sequence"/>
</dbReference>